<feature type="region of interest" description="Disordered" evidence="1">
    <location>
        <begin position="183"/>
        <end position="202"/>
    </location>
</feature>
<dbReference type="EMBL" id="CYKH01000351">
    <property type="protein sequence ID" value="CUF54570.1"/>
    <property type="molecule type" value="Genomic_DNA"/>
</dbReference>
<sequence length="601" mass="66080">MFYTPTNLLAEALQGLCSKYDAHYETCSITESPNTFVGDRAAPSDDSFSKSCVGFRCVLTIASVGGLTLPMPKYAYAQQQRGGGDFVIGVGTGYSKTQAWRAAAVAALKRHFPQLLEQKNALAELSDTLTTSSLGPSIRLELGFGLGMPNFIFGSRFVRQDIASDEAPRRRFESVCRVATSSKSRSDVSPHATNDETVDGDSPSASFWFETTAETDGVAFVKAVRELQTRWKVAVAEHVQVAAAATAEQHPMFHRWDMTSNYTKSFLHAHFGALGVALKGKLRLSLNKSPQSDDDSANTMSSDVVGSDNGLAKDLCVTIEMMDEHNHLRAAVLHPNGNVLSTEASALVQSLGKSGSAKGARVLPGGTMFVELFALLRHHIRLRCDVLVRESEMPLLRDAIQGRMQTEGTSFRFSAERRVQCILRALLGLQVEVVVGNSHDDTDDDSVTESKRLLFGGSPPSVLPLYRPFRATVFVYLPIAGEAEFLALRWHEQYQRQVDRDADLTSLHRQQHAADPSQQAAWGATKNVTHKKMKKANAMKHIPIVSSRQVPPRKPKFLDHEAPERARVALFTASDESSQRAALEKLLRLTEQFTESCGVWN</sequence>
<gene>
    <name evidence="2" type="ORF">BSAL_63410</name>
</gene>
<keyword evidence="3" id="KW-1185">Reference proteome</keyword>
<dbReference type="AlphaFoldDB" id="A0A0S4ISA0"/>
<dbReference type="VEuPathDB" id="TriTrypDB:BSAL_63410"/>
<name>A0A0S4ISA0_BODSA</name>
<evidence type="ECO:0000256" key="1">
    <source>
        <dbReference type="SAM" id="MobiDB-lite"/>
    </source>
</evidence>
<accession>A0A0S4ISA0</accession>
<evidence type="ECO:0000313" key="3">
    <source>
        <dbReference type="Proteomes" id="UP000051952"/>
    </source>
</evidence>
<evidence type="ECO:0000313" key="2">
    <source>
        <dbReference type="EMBL" id="CUF54570.1"/>
    </source>
</evidence>
<proteinExistence type="predicted"/>
<dbReference type="Proteomes" id="UP000051952">
    <property type="component" value="Unassembled WGS sequence"/>
</dbReference>
<reference evidence="3" key="1">
    <citation type="submission" date="2015-09" db="EMBL/GenBank/DDBJ databases">
        <authorList>
            <consortium name="Pathogen Informatics"/>
        </authorList>
    </citation>
    <scope>NUCLEOTIDE SEQUENCE [LARGE SCALE GENOMIC DNA]</scope>
    <source>
        <strain evidence="3">Lake Konstanz</strain>
    </source>
</reference>
<protein>
    <submittedName>
        <fullName evidence="2">Uncharacterized protein</fullName>
    </submittedName>
</protein>
<organism evidence="2 3">
    <name type="scientific">Bodo saltans</name>
    <name type="common">Flagellated protozoan</name>
    <dbReference type="NCBI Taxonomy" id="75058"/>
    <lineage>
        <taxon>Eukaryota</taxon>
        <taxon>Discoba</taxon>
        <taxon>Euglenozoa</taxon>
        <taxon>Kinetoplastea</taxon>
        <taxon>Metakinetoplastina</taxon>
        <taxon>Eubodonida</taxon>
        <taxon>Bodonidae</taxon>
        <taxon>Bodo</taxon>
    </lineage>
</organism>